<evidence type="ECO:0000256" key="9">
    <source>
        <dbReference type="ARBA" id="ARBA00022840"/>
    </source>
</evidence>
<evidence type="ECO:0000256" key="10">
    <source>
        <dbReference type="ARBA" id="ARBA00023125"/>
    </source>
</evidence>
<keyword evidence="8" id="KW-0378">Hydrolase</keyword>
<dbReference type="GO" id="GO:0009307">
    <property type="term" value="P:DNA restriction-modification system"/>
    <property type="evidence" value="ECO:0007669"/>
    <property type="project" value="UniProtKB-KW"/>
</dbReference>
<accession>A0A101DBZ0</accession>
<reference evidence="14 15" key="2">
    <citation type="journal article" date="2015" name="MBio">
        <title>Genome-Resolved Metagenomic Analysis Reveals Roles for Candidate Phyla and Other Microbial Community Members in Biogeochemical Transformations in Oil Reservoirs.</title>
        <authorList>
            <person name="Hu P."/>
            <person name="Tom L."/>
            <person name="Singh A."/>
            <person name="Thomas B.C."/>
            <person name="Baker B.J."/>
            <person name="Piceno Y.M."/>
            <person name="Andersen G.L."/>
            <person name="Banfield J.F."/>
        </authorList>
    </citation>
    <scope>NUCLEOTIDE SEQUENCE [LARGE SCALE GENOMIC DNA]</scope>
</reference>
<dbReference type="AlphaFoldDB" id="A0A101DBZ0"/>
<gene>
    <name evidence="12" type="ORF">XD40_2065</name>
    <name evidence="13" type="ORF">XD48_1758</name>
</gene>
<dbReference type="PANTHER" id="PTHR30195">
    <property type="entry name" value="TYPE I SITE-SPECIFIC DEOXYRIBONUCLEASE PROTEIN SUBUNIT M AND R"/>
    <property type="match status" value="1"/>
</dbReference>
<evidence type="ECO:0000256" key="3">
    <source>
        <dbReference type="ARBA" id="ARBA00012654"/>
    </source>
</evidence>
<evidence type="ECO:0000256" key="8">
    <source>
        <dbReference type="ARBA" id="ARBA00022801"/>
    </source>
</evidence>
<evidence type="ECO:0000259" key="11">
    <source>
        <dbReference type="Pfam" id="PF04313"/>
    </source>
</evidence>
<evidence type="ECO:0000256" key="1">
    <source>
        <dbReference type="ARBA" id="ARBA00000851"/>
    </source>
</evidence>
<dbReference type="PANTHER" id="PTHR30195:SF15">
    <property type="entry name" value="TYPE I RESTRICTION ENZYME HINDI ENDONUCLEASE SUBUNIT"/>
    <property type="match status" value="1"/>
</dbReference>
<dbReference type="CDD" id="cd22332">
    <property type="entry name" value="HsdR_N"/>
    <property type="match status" value="1"/>
</dbReference>
<evidence type="ECO:0000256" key="7">
    <source>
        <dbReference type="ARBA" id="ARBA00022759"/>
    </source>
</evidence>
<keyword evidence="10" id="KW-0238">DNA-binding</keyword>
<dbReference type="Proteomes" id="UP000054015">
    <property type="component" value="Unassembled WGS sequence"/>
</dbReference>
<proteinExistence type="inferred from homology"/>
<dbReference type="InterPro" id="IPR051268">
    <property type="entry name" value="Type-I_R_enzyme_R_subunit"/>
</dbReference>
<dbReference type="GO" id="GO:0005524">
    <property type="term" value="F:ATP binding"/>
    <property type="evidence" value="ECO:0007669"/>
    <property type="project" value="UniProtKB-KW"/>
</dbReference>
<evidence type="ECO:0000313" key="14">
    <source>
        <dbReference type="Proteomes" id="UP000054015"/>
    </source>
</evidence>
<evidence type="ECO:0000313" key="13">
    <source>
        <dbReference type="EMBL" id="KUK05999.1"/>
    </source>
</evidence>
<feature type="domain" description="Restriction endonuclease type I HsdR N-terminal" evidence="11">
    <location>
        <begin position="2"/>
        <end position="181"/>
    </location>
</feature>
<dbReference type="GO" id="GO:0009035">
    <property type="term" value="F:type I site-specific deoxyribonuclease activity"/>
    <property type="evidence" value="ECO:0007669"/>
    <property type="project" value="UniProtKB-EC"/>
</dbReference>
<evidence type="ECO:0000313" key="12">
    <source>
        <dbReference type="EMBL" id="KUJ92747.1"/>
    </source>
</evidence>
<keyword evidence="7" id="KW-0255">Endonuclease</keyword>
<dbReference type="Gene3D" id="3.90.1570.50">
    <property type="match status" value="1"/>
</dbReference>
<sequence length="256" mass="30167">MKKEKEQSEDYLSEILKSFGWEERKLTPDILDLTEFKAALKRLNDVDDEDIKEVLNYLETRSFDVEGSMQILDAIKKGVTIKDSEGNLKTIKLIDYANPEANSFVFSRQVSFADIIPDITLFVNGIPLAIIECKKMAKSWKEGYAQIKRYEQSAPELFKYVQIGFSFADRLVYFPIVRWEESVPVYEWKPQFDILKPEIFLDLIRYFTIYREQDGEITKVLPRYMQYRAVNSIVERAVGWAKGFEERNKGLIWHWQ</sequence>
<comment type="catalytic activity">
    <reaction evidence="1">
        <text>Endonucleolytic cleavage of DNA to give random double-stranded fragments with terminal 5'-phosphates, ATP is simultaneously hydrolyzed.</text>
        <dbReference type="EC" id="3.1.21.3"/>
    </reaction>
</comment>
<keyword evidence="9" id="KW-0067">ATP-binding</keyword>
<evidence type="ECO:0000313" key="15">
    <source>
        <dbReference type="Proteomes" id="UP000054307"/>
    </source>
</evidence>
<comment type="caution">
    <text evidence="12">The sequence shown here is derived from an EMBL/GenBank/DDBJ whole genome shotgun (WGS) entry which is preliminary data.</text>
</comment>
<name>A0A101DBZ0_ARCFL</name>
<dbReference type="EMBL" id="LGEX01000060">
    <property type="protein sequence ID" value="KUK05999.1"/>
    <property type="molecule type" value="Genomic_DNA"/>
</dbReference>
<dbReference type="InterPro" id="IPR007409">
    <property type="entry name" value="Restrct_endonuc_type1_HsdR_N"/>
</dbReference>
<dbReference type="PATRIC" id="fig|2234.6.peg.840"/>
<reference evidence="12" key="1">
    <citation type="journal article" date="2015" name="MBio">
        <title>Genome-resolved metagenomic analysis reveals roles for candidate phyla and other microbial community members in biogeochemical transformations in oil reservoirs.</title>
        <authorList>
            <person name="Hu P."/>
            <person name="Tom L."/>
            <person name="Singh A."/>
            <person name="Thomas B.C."/>
            <person name="Baker B.J."/>
            <person name="Piceno Y.M."/>
            <person name="Andersen G.L."/>
            <person name="Banfield J.F."/>
        </authorList>
    </citation>
    <scope>NUCLEOTIDE SEQUENCE [LARGE SCALE GENOMIC DNA]</scope>
    <source>
        <strain evidence="13">49_2300</strain>
        <strain evidence="12">49_95</strain>
    </source>
</reference>
<keyword evidence="4" id="KW-0540">Nuclease</keyword>
<dbReference type="EMBL" id="LGEQ01000052">
    <property type="protein sequence ID" value="KUJ92747.1"/>
    <property type="molecule type" value="Genomic_DNA"/>
</dbReference>
<dbReference type="Proteomes" id="UP000054307">
    <property type="component" value="Unassembled WGS sequence"/>
</dbReference>
<organism evidence="12 15">
    <name type="scientific">Archaeoglobus fulgidus</name>
    <dbReference type="NCBI Taxonomy" id="2234"/>
    <lineage>
        <taxon>Archaea</taxon>
        <taxon>Methanobacteriati</taxon>
        <taxon>Methanobacteriota</taxon>
        <taxon>Archaeoglobi</taxon>
        <taxon>Archaeoglobales</taxon>
        <taxon>Archaeoglobaceae</taxon>
        <taxon>Archaeoglobus</taxon>
    </lineage>
</organism>
<evidence type="ECO:0000256" key="6">
    <source>
        <dbReference type="ARBA" id="ARBA00022747"/>
    </source>
</evidence>
<evidence type="ECO:0000256" key="4">
    <source>
        <dbReference type="ARBA" id="ARBA00022722"/>
    </source>
</evidence>
<protein>
    <recommendedName>
        <fullName evidence="3">type I site-specific deoxyribonuclease</fullName>
        <ecNumber evidence="3">3.1.21.3</ecNumber>
    </recommendedName>
</protein>
<dbReference type="EC" id="3.1.21.3" evidence="3"/>
<dbReference type="Pfam" id="PF04313">
    <property type="entry name" value="HSDR_N"/>
    <property type="match status" value="1"/>
</dbReference>
<dbReference type="GO" id="GO:0003677">
    <property type="term" value="F:DNA binding"/>
    <property type="evidence" value="ECO:0007669"/>
    <property type="project" value="UniProtKB-KW"/>
</dbReference>
<comment type="similarity">
    <text evidence="2">Belongs to the HsdR family.</text>
</comment>
<keyword evidence="6" id="KW-0680">Restriction system</keyword>
<keyword evidence="5" id="KW-0547">Nucleotide-binding</keyword>
<evidence type="ECO:0000256" key="2">
    <source>
        <dbReference type="ARBA" id="ARBA00008598"/>
    </source>
</evidence>
<evidence type="ECO:0000256" key="5">
    <source>
        <dbReference type="ARBA" id="ARBA00022741"/>
    </source>
</evidence>